<dbReference type="InterPro" id="IPR009316">
    <property type="entry name" value="COG2"/>
</dbReference>
<dbReference type="PANTHER" id="PTHR12961:SF0">
    <property type="entry name" value="CONSERVED OLIGOMERIC GOLGI COMPLEX SUBUNIT 2"/>
    <property type="match status" value="1"/>
</dbReference>
<evidence type="ECO:0000256" key="8">
    <source>
        <dbReference type="ARBA" id="ARBA00031344"/>
    </source>
</evidence>
<evidence type="ECO:0000256" key="1">
    <source>
        <dbReference type="ARBA" id="ARBA00004395"/>
    </source>
</evidence>
<dbReference type="AlphaFoldDB" id="A0A433A0C6"/>
<name>A0A433A0C6_9FUNG</name>
<dbReference type="PANTHER" id="PTHR12961">
    <property type="entry name" value="CONSERVED OLIGOMERIC GOLGI COMPLEX COMPONENT 2"/>
    <property type="match status" value="1"/>
</dbReference>
<sequence length="253" mass="27632">MASPSPSTSSSPSSRPSTHSQDTSQPRTPSRRQNSLGLSLVIAPTPTTVWSASRHNDDDDNVPFSSSFPQNAIERQAFTAPDFDADAFLSSRRHLGLDELKSELSGHLAQLKNELVELINRDYADFINLSTNLKGVDKVIEELRRPLDVMREEVKVVRSNLQAVISDLEAKLLHRNEIREKKACLQLLLNIHDSVSKVEDLLQINGEARAHTAHPQANGAAAVSVENGTVAKRIVEGKPKAKGAGLGEGAHER</sequence>
<keyword evidence="5" id="KW-0653">Protein transport</keyword>
<dbReference type="OrthoDB" id="332281at2759"/>
<dbReference type="Proteomes" id="UP000268093">
    <property type="component" value="Unassembled WGS sequence"/>
</dbReference>
<organism evidence="9 10">
    <name type="scientific">Jimgerdemannia flammicorona</name>
    <dbReference type="NCBI Taxonomy" id="994334"/>
    <lineage>
        <taxon>Eukaryota</taxon>
        <taxon>Fungi</taxon>
        <taxon>Fungi incertae sedis</taxon>
        <taxon>Mucoromycota</taxon>
        <taxon>Mucoromycotina</taxon>
        <taxon>Endogonomycetes</taxon>
        <taxon>Endogonales</taxon>
        <taxon>Endogonaceae</taxon>
        <taxon>Jimgerdemannia</taxon>
    </lineage>
</organism>
<dbReference type="Pfam" id="PF06148">
    <property type="entry name" value="COG2_N"/>
    <property type="match status" value="1"/>
</dbReference>
<dbReference type="GO" id="GO:0015031">
    <property type="term" value="P:protein transport"/>
    <property type="evidence" value="ECO:0007669"/>
    <property type="project" value="UniProtKB-KW"/>
</dbReference>
<evidence type="ECO:0000256" key="7">
    <source>
        <dbReference type="ARBA" id="ARBA00023136"/>
    </source>
</evidence>
<protein>
    <recommendedName>
        <fullName evidence="3">Conserved oligomeric Golgi complex subunit 2</fullName>
    </recommendedName>
    <alternativeName>
        <fullName evidence="8">Component of oligomeric Golgi complex 2</fullName>
    </alternativeName>
</protein>
<reference evidence="9 10" key="1">
    <citation type="journal article" date="2018" name="New Phytol.">
        <title>Phylogenomics of Endogonaceae and evolution of mycorrhizas within Mucoromycota.</title>
        <authorList>
            <person name="Chang Y."/>
            <person name="Desiro A."/>
            <person name="Na H."/>
            <person name="Sandor L."/>
            <person name="Lipzen A."/>
            <person name="Clum A."/>
            <person name="Barry K."/>
            <person name="Grigoriev I.V."/>
            <person name="Martin F.M."/>
            <person name="Stajich J.E."/>
            <person name="Smith M.E."/>
            <person name="Bonito G."/>
            <person name="Spatafora J.W."/>
        </authorList>
    </citation>
    <scope>NUCLEOTIDE SEQUENCE [LARGE SCALE GENOMIC DNA]</scope>
    <source>
        <strain evidence="9 10">GMNB39</strain>
    </source>
</reference>
<dbReference type="EMBL" id="RBNI01023199">
    <property type="protein sequence ID" value="RUO96126.1"/>
    <property type="molecule type" value="Genomic_DNA"/>
</dbReference>
<gene>
    <name evidence="9" type="ORF">BC936DRAFT_142573</name>
</gene>
<evidence type="ECO:0000256" key="5">
    <source>
        <dbReference type="ARBA" id="ARBA00022927"/>
    </source>
</evidence>
<keyword evidence="10" id="KW-1185">Reference proteome</keyword>
<accession>A0A433A0C6</accession>
<dbReference type="GO" id="GO:0006891">
    <property type="term" value="P:intra-Golgi vesicle-mediated transport"/>
    <property type="evidence" value="ECO:0007669"/>
    <property type="project" value="TreeGrafter"/>
</dbReference>
<keyword evidence="6" id="KW-0333">Golgi apparatus</keyword>
<comment type="caution">
    <text evidence="9">The sequence shown here is derived from an EMBL/GenBank/DDBJ whole genome shotgun (WGS) entry which is preliminary data.</text>
</comment>
<dbReference type="GO" id="GO:0017119">
    <property type="term" value="C:Golgi transport complex"/>
    <property type="evidence" value="ECO:0007669"/>
    <property type="project" value="TreeGrafter"/>
</dbReference>
<dbReference type="GO" id="GO:0000139">
    <property type="term" value="C:Golgi membrane"/>
    <property type="evidence" value="ECO:0007669"/>
    <property type="project" value="UniProtKB-SubCell"/>
</dbReference>
<comment type="similarity">
    <text evidence="2">Belongs to the COG2 family.</text>
</comment>
<evidence type="ECO:0000256" key="3">
    <source>
        <dbReference type="ARBA" id="ARBA00020977"/>
    </source>
</evidence>
<dbReference type="InterPro" id="IPR024602">
    <property type="entry name" value="COG_su2_N"/>
</dbReference>
<dbReference type="GO" id="GO:0007030">
    <property type="term" value="P:Golgi organization"/>
    <property type="evidence" value="ECO:0007669"/>
    <property type="project" value="InterPro"/>
</dbReference>
<keyword evidence="7" id="KW-0472">Membrane</keyword>
<proteinExistence type="inferred from homology"/>
<evidence type="ECO:0000256" key="2">
    <source>
        <dbReference type="ARBA" id="ARBA00007603"/>
    </source>
</evidence>
<evidence type="ECO:0000256" key="6">
    <source>
        <dbReference type="ARBA" id="ARBA00023034"/>
    </source>
</evidence>
<comment type="subcellular location">
    <subcellularLocation>
        <location evidence="1">Golgi apparatus membrane</location>
        <topology evidence="1">Peripheral membrane protein</topology>
    </subcellularLocation>
</comment>
<evidence type="ECO:0000313" key="10">
    <source>
        <dbReference type="Proteomes" id="UP000268093"/>
    </source>
</evidence>
<evidence type="ECO:0000313" key="9">
    <source>
        <dbReference type="EMBL" id="RUO96126.1"/>
    </source>
</evidence>
<evidence type="ECO:0000256" key="4">
    <source>
        <dbReference type="ARBA" id="ARBA00022448"/>
    </source>
</evidence>
<keyword evidence="4" id="KW-0813">Transport</keyword>